<accession>A0A6G0T5R9</accession>
<protein>
    <submittedName>
        <fullName evidence="1">Uncharacterized protein</fullName>
    </submittedName>
</protein>
<evidence type="ECO:0000313" key="1">
    <source>
        <dbReference type="EMBL" id="KAE9526594.1"/>
    </source>
</evidence>
<organism evidence="1 2">
    <name type="scientific">Aphis glycines</name>
    <name type="common">Soybean aphid</name>
    <dbReference type="NCBI Taxonomy" id="307491"/>
    <lineage>
        <taxon>Eukaryota</taxon>
        <taxon>Metazoa</taxon>
        <taxon>Ecdysozoa</taxon>
        <taxon>Arthropoda</taxon>
        <taxon>Hexapoda</taxon>
        <taxon>Insecta</taxon>
        <taxon>Pterygota</taxon>
        <taxon>Neoptera</taxon>
        <taxon>Paraneoptera</taxon>
        <taxon>Hemiptera</taxon>
        <taxon>Sternorrhyncha</taxon>
        <taxon>Aphidomorpha</taxon>
        <taxon>Aphidoidea</taxon>
        <taxon>Aphididae</taxon>
        <taxon>Aphidini</taxon>
        <taxon>Aphis</taxon>
        <taxon>Aphis</taxon>
    </lineage>
</organism>
<keyword evidence="2" id="KW-1185">Reference proteome</keyword>
<sequence length="265" mass="30698">MSSATCGRWNSLPGSTVGLCLGLKLNSSFKVRASLYPCFPKSLLCSIDVRKTDVNCSFTQFPSSQSLEYHRHHRNDNKNVPFLDVYKVRLCLSSEHYKIDIQDGLERSPNAMPYFLLYRGYERSSKFLNKSNSSFTLRLRYYIKNLSQYSPAYWTLFLITKHSHDEYCQLTVSGTVHGKKKNLCINEIYVAHVRIQKRVLIIIYTCQCVDDFEVSRIRKKKLIIKTQIDIFKIRKKNLQEKYNNNNNNNHTITCGGGGRCPVGRL</sequence>
<evidence type="ECO:0000313" key="2">
    <source>
        <dbReference type="Proteomes" id="UP000475862"/>
    </source>
</evidence>
<name>A0A6G0T5R9_APHGL</name>
<dbReference type="EMBL" id="VYZN01000054">
    <property type="protein sequence ID" value="KAE9526594.1"/>
    <property type="molecule type" value="Genomic_DNA"/>
</dbReference>
<dbReference type="AlphaFoldDB" id="A0A6G0T5R9"/>
<proteinExistence type="predicted"/>
<gene>
    <name evidence="1" type="ORF">AGLY_013242</name>
</gene>
<dbReference type="Proteomes" id="UP000475862">
    <property type="component" value="Unassembled WGS sequence"/>
</dbReference>
<comment type="caution">
    <text evidence="1">The sequence shown here is derived from an EMBL/GenBank/DDBJ whole genome shotgun (WGS) entry which is preliminary data.</text>
</comment>
<reference evidence="1 2" key="1">
    <citation type="submission" date="2019-08" db="EMBL/GenBank/DDBJ databases">
        <title>The genome of the soybean aphid Biotype 1, its phylome, world population structure and adaptation to the North American continent.</title>
        <authorList>
            <person name="Giordano R."/>
            <person name="Donthu R.K."/>
            <person name="Hernandez A.G."/>
            <person name="Wright C.L."/>
            <person name="Zimin A.V."/>
        </authorList>
    </citation>
    <scope>NUCLEOTIDE SEQUENCE [LARGE SCALE GENOMIC DNA]</scope>
    <source>
        <tissue evidence="1">Whole aphids</tissue>
    </source>
</reference>